<dbReference type="InterPro" id="IPR055348">
    <property type="entry name" value="DctQ"/>
</dbReference>
<dbReference type="Pfam" id="PF04290">
    <property type="entry name" value="DctQ"/>
    <property type="match status" value="1"/>
</dbReference>
<comment type="subcellular location">
    <subcellularLocation>
        <location evidence="1 9">Cell inner membrane</location>
        <topology evidence="1 9">Multi-pass membrane protein</topology>
    </subcellularLocation>
</comment>
<evidence type="ECO:0000313" key="12">
    <source>
        <dbReference type="Proteomes" id="UP001193680"/>
    </source>
</evidence>
<dbReference type="InterPro" id="IPR007387">
    <property type="entry name" value="TRAP_DctQ"/>
</dbReference>
<comment type="caution">
    <text evidence="11">The sequence shown here is derived from an EMBL/GenBank/DDBJ whole genome shotgun (WGS) entry which is preliminary data.</text>
</comment>
<dbReference type="RefSeq" id="WP_185977588.1">
    <property type="nucleotide sequence ID" value="NZ_JACBGI020000004.1"/>
</dbReference>
<feature type="domain" description="Tripartite ATP-independent periplasmic transporters DctQ component" evidence="10">
    <location>
        <begin position="32"/>
        <end position="164"/>
    </location>
</feature>
<comment type="similarity">
    <text evidence="8 9">Belongs to the TRAP transporter small permease family.</text>
</comment>
<accession>A0ABS0BZL6</accession>
<feature type="transmembrane region" description="Helical" evidence="9">
    <location>
        <begin position="21"/>
        <end position="44"/>
    </location>
</feature>
<evidence type="ECO:0000256" key="2">
    <source>
        <dbReference type="ARBA" id="ARBA00022448"/>
    </source>
</evidence>
<evidence type="ECO:0000256" key="4">
    <source>
        <dbReference type="ARBA" id="ARBA00022519"/>
    </source>
</evidence>
<comment type="subunit">
    <text evidence="9">The complex comprises the extracytoplasmic solute receptor protein and the two transmembrane proteins.</text>
</comment>
<proteinExistence type="inferred from homology"/>
<feature type="transmembrane region" description="Helical" evidence="9">
    <location>
        <begin position="137"/>
        <end position="158"/>
    </location>
</feature>
<keyword evidence="2 9" id="KW-0813">Transport</keyword>
<protein>
    <recommendedName>
        <fullName evidence="9">TRAP transporter small permease protein</fullName>
    </recommendedName>
</protein>
<name>A0ABS0BZL6_9GAMM</name>
<keyword evidence="3" id="KW-1003">Cell membrane</keyword>
<evidence type="ECO:0000256" key="3">
    <source>
        <dbReference type="ARBA" id="ARBA00022475"/>
    </source>
</evidence>
<dbReference type="EMBL" id="JACBGI020000004">
    <property type="protein sequence ID" value="MBF6057436.1"/>
    <property type="molecule type" value="Genomic_DNA"/>
</dbReference>
<evidence type="ECO:0000256" key="6">
    <source>
        <dbReference type="ARBA" id="ARBA00022989"/>
    </source>
</evidence>
<evidence type="ECO:0000256" key="9">
    <source>
        <dbReference type="RuleBase" id="RU369079"/>
    </source>
</evidence>
<evidence type="ECO:0000256" key="1">
    <source>
        <dbReference type="ARBA" id="ARBA00004429"/>
    </source>
</evidence>
<feature type="transmembrane region" description="Helical" evidence="9">
    <location>
        <begin position="94"/>
        <end position="117"/>
    </location>
</feature>
<evidence type="ECO:0000256" key="7">
    <source>
        <dbReference type="ARBA" id="ARBA00023136"/>
    </source>
</evidence>
<dbReference type="PANTHER" id="PTHR35011:SF4">
    <property type="entry name" value="SLL1102 PROTEIN"/>
    <property type="match status" value="1"/>
</dbReference>
<keyword evidence="7 9" id="KW-0472">Membrane</keyword>
<dbReference type="Proteomes" id="UP001193680">
    <property type="component" value="Unassembled WGS sequence"/>
</dbReference>
<keyword evidence="4 9" id="KW-0997">Cell inner membrane</keyword>
<feature type="transmembrane region" description="Helical" evidence="9">
    <location>
        <begin position="56"/>
        <end position="73"/>
    </location>
</feature>
<organism evidence="11 12">
    <name type="scientific">Thiomicrorhabdus heinhorstiae</name>
    <dbReference type="NCBI Taxonomy" id="2748010"/>
    <lineage>
        <taxon>Bacteria</taxon>
        <taxon>Pseudomonadati</taxon>
        <taxon>Pseudomonadota</taxon>
        <taxon>Gammaproteobacteria</taxon>
        <taxon>Thiotrichales</taxon>
        <taxon>Piscirickettsiaceae</taxon>
        <taxon>Thiomicrorhabdus</taxon>
    </lineage>
</organism>
<evidence type="ECO:0000259" key="10">
    <source>
        <dbReference type="Pfam" id="PF04290"/>
    </source>
</evidence>
<keyword evidence="5 9" id="KW-0812">Transmembrane</keyword>
<keyword evidence="6 9" id="KW-1133">Transmembrane helix</keyword>
<reference evidence="11 12" key="1">
    <citation type="submission" date="2020-11" db="EMBL/GenBank/DDBJ databases">
        <title>Sulfur oxidizing isolate from Hospital Hole Sinkhole.</title>
        <authorList>
            <person name="Scott K.M."/>
        </authorList>
    </citation>
    <scope>NUCLEOTIDE SEQUENCE [LARGE SCALE GENOMIC DNA]</scope>
    <source>
        <strain evidence="11 12">HH1</strain>
    </source>
</reference>
<keyword evidence="12" id="KW-1185">Reference proteome</keyword>
<evidence type="ECO:0000256" key="5">
    <source>
        <dbReference type="ARBA" id="ARBA00022692"/>
    </source>
</evidence>
<comment type="function">
    <text evidence="9">Part of the tripartite ATP-independent periplasmic (TRAP) transport system.</text>
</comment>
<evidence type="ECO:0000313" key="11">
    <source>
        <dbReference type="EMBL" id="MBF6057436.1"/>
    </source>
</evidence>
<evidence type="ECO:0000256" key="8">
    <source>
        <dbReference type="ARBA" id="ARBA00038436"/>
    </source>
</evidence>
<gene>
    <name evidence="11" type="ORF">H8792_003695</name>
</gene>
<sequence>MANNSFLLHFVLKQNSFQNRFGNLVAWGTLSLVLITALVVILRYGFDSGSIALQESIMYNHALIFMLGIAYTYQQDQHVRVDIFYGRFSERKKALVNLVGTLVLTLPVMIYLAYASWDYIVASWQIHEGSADAGGLGYVFLLKTLILVLVGLLGLQALSIAAESWLKLQGVQIAHQEHAEGKL</sequence>
<dbReference type="PANTHER" id="PTHR35011">
    <property type="entry name" value="2,3-DIKETO-L-GULONATE TRAP TRANSPORTER SMALL PERMEASE PROTEIN YIAM"/>
    <property type="match status" value="1"/>
</dbReference>